<keyword evidence="4 6" id="KW-1133">Transmembrane helix</keyword>
<keyword evidence="5 6" id="KW-0472">Membrane</keyword>
<dbReference type="PANTHER" id="PTHR43723:SF1">
    <property type="entry name" value="COBALT TRANSPORT PROTEIN CBIQ"/>
    <property type="match status" value="1"/>
</dbReference>
<dbReference type="InParanoid" id="A0A140LB15"/>
<dbReference type="STRING" id="520764.AN618_09380"/>
<dbReference type="NCBIfam" id="TIGR02454">
    <property type="entry name" value="ECF_T_CbiQ"/>
    <property type="match status" value="1"/>
</dbReference>
<dbReference type="InterPro" id="IPR003339">
    <property type="entry name" value="ABC/ECF_trnsptr_transmembrane"/>
</dbReference>
<dbReference type="Pfam" id="PF02361">
    <property type="entry name" value="CbiQ"/>
    <property type="match status" value="1"/>
</dbReference>
<dbReference type="PANTHER" id="PTHR43723">
    <property type="entry name" value="COBALT TRANSPORT PROTEIN CBIQ"/>
    <property type="match status" value="1"/>
</dbReference>
<dbReference type="GO" id="GO:0006824">
    <property type="term" value="P:cobalt ion transport"/>
    <property type="evidence" value="ECO:0007669"/>
    <property type="project" value="InterPro"/>
</dbReference>
<dbReference type="InterPro" id="IPR012809">
    <property type="entry name" value="ECF_CbiQ"/>
</dbReference>
<comment type="caution">
    <text evidence="7">The sequence shown here is derived from an EMBL/GenBank/DDBJ whole genome shotgun (WGS) entry which is preliminary data.</text>
</comment>
<feature type="transmembrane region" description="Helical" evidence="6">
    <location>
        <begin position="102"/>
        <end position="122"/>
    </location>
</feature>
<dbReference type="Proteomes" id="UP000070427">
    <property type="component" value="Unassembled WGS sequence"/>
</dbReference>
<dbReference type="AlphaFoldDB" id="A0A140LB15"/>
<protein>
    <submittedName>
        <fullName evidence="7">Cobalt transport protein CbiQ</fullName>
    </submittedName>
</protein>
<evidence type="ECO:0000256" key="2">
    <source>
        <dbReference type="ARBA" id="ARBA00022475"/>
    </source>
</evidence>
<evidence type="ECO:0000256" key="4">
    <source>
        <dbReference type="ARBA" id="ARBA00022989"/>
    </source>
</evidence>
<comment type="subcellular location">
    <subcellularLocation>
        <location evidence="1">Cell membrane</location>
        <topology evidence="1">Multi-pass membrane protein</topology>
    </subcellularLocation>
</comment>
<name>A0A140LB15_9FIRM</name>
<gene>
    <name evidence="7" type="primary">cbiQ</name>
    <name evidence="7" type="ORF">AN618_09380</name>
</gene>
<organism evidence="7 8">
    <name type="scientific">Fervidicola ferrireducens</name>
    <dbReference type="NCBI Taxonomy" id="520764"/>
    <lineage>
        <taxon>Bacteria</taxon>
        <taxon>Bacillati</taxon>
        <taxon>Bacillota</taxon>
        <taxon>Clostridia</taxon>
        <taxon>Thermosediminibacterales</taxon>
        <taxon>Thermosediminibacteraceae</taxon>
        <taxon>Fervidicola</taxon>
    </lineage>
</organism>
<dbReference type="OrthoDB" id="9815246at2"/>
<evidence type="ECO:0000313" key="8">
    <source>
        <dbReference type="Proteomes" id="UP000070427"/>
    </source>
</evidence>
<evidence type="ECO:0000256" key="6">
    <source>
        <dbReference type="SAM" id="Phobius"/>
    </source>
</evidence>
<dbReference type="RefSeq" id="WP_083515045.1">
    <property type="nucleotide sequence ID" value="NZ_LOED01000008.1"/>
</dbReference>
<feature type="transmembrane region" description="Helical" evidence="6">
    <location>
        <begin position="60"/>
        <end position="81"/>
    </location>
</feature>
<evidence type="ECO:0000256" key="1">
    <source>
        <dbReference type="ARBA" id="ARBA00004651"/>
    </source>
</evidence>
<evidence type="ECO:0000313" key="7">
    <source>
        <dbReference type="EMBL" id="KXG77740.1"/>
    </source>
</evidence>
<keyword evidence="8" id="KW-1185">Reference proteome</keyword>
<dbReference type="GO" id="GO:0043190">
    <property type="term" value="C:ATP-binding cassette (ABC) transporter complex"/>
    <property type="evidence" value="ECO:0007669"/>
    <property type="project" value="InterPro"/>
</dbReference>
<dbReference type="InterPro" id="IPR052770">
    <property type="entry name" value="Cobalt_transport_CbiQ"/>
</dbReference>
<keyword evidence="3 6" id="KW-0812">Transmembrane</keyword>
<sequence>MFLDRYAYTNRLKDVSPLIKMAFAFLMMAWGFAGGVWIHALIFFIMAIATVFIAGIDLKVYLGLVSGALFFLLPGVFVVFLSCDSLMRAALLFSRSLAMVSCFYFLCLTTPALEVVVALKGLGVPRLFVELSFLTYRQIFTLADYAGMIYNAQTARLGYVSFASSLRSTGFLVAGLFAKAMEGSNKLQMALDARGYDGGELKVLDIRPTDNKKENDNSHFGNNSVGDLFTNKMG</sequence>
<dbReference type="CDD" id="cd16914">
    <property type="entry name" value="EcfT"/>
    <property type="match status" value="1"/>
</dbReference>
<reference evidence="7 8" key="1">
    <citation type="submission" date="2015-12" db="EMBL/GenBank/DDBJ databases">
        <title>Draft genome sequnece of Fervidicola ferrireducens strain Y170.</title>
        <authorList>
            <person name="Patel B.K."/>
        </authorList>
    </citation>
    <scope>NUCLEOTIDE SEQUENCE [LARGE SCALE GENOMIC DNA]</scope>
    <source>
        <strain evidence="7 8">Y170</strain>
    </source>
</reference>
<accession>A0A140LB15</accession>
<evidence type="ECO:0000256" key="5">
    <source>
        <dbReference type="ARBA" id="ARBA00023136"/>
    </source>
</evidence>
<feature type="transmembrane region" description="Helical" evidence="6">
    <location>
        <begin position="21"/>
        <end position="54"/>
    </location>
</feature>
<keyword evidence="2" id="KW-1003">Cell membrane</keyword>
<evidence type="ECO:0000256" key="3">
    <source>
        <dbReference type="ARBA" id="ARBA00022692"/>
    </source>
</evidence>
<dbReference type="EMBL" id="LOED01000008">
    <property type="protein sequence ID" value="KXG77740.1"/>
    <property type="molecule type" value="Genomic_DNA"/>
</dbReference>
<proteinExistence type="predicted"/>